<dbReference type="GO" id="GO:0016491">
    <property type="term" value="F:oxidoreductase activity"/>
    <property type="evidence" value="ECO:0007669"/>
    <property type="project" value="UniProtKB-KW"/>
</dbReference>
<keyword evidence="3" id="KW-0285">Flavoprotein</keyword>
<dbReference type="Proteomes" id="UP000280707">
    <property type="component" value="Chromosome"/>
</dbReference>
<proteinExistence type="inferred from homology"/>
<organism evidence="9 10">
    <name type="scientific">Corynebacterium segmentosum</name>
    <dbReference type="NCBI Taxonomy" id="43990"/>
    <lineage>
        <taxon>Bacteria</taxon>
        <taxon>Bacillati</taxon>
        <taxon>Actinomycetota</taxon>
        <taxon>Actinomycetes</taxon>
        <taxon>Mycobacteriales</taxon>
        <taxon>Corynebacteriaceae</taxon>
        <taxon>Corynebacterium</taxon>
    </lineage>
</organism>
<dbReference type="EC" id="1.6.5.9" evidence="2"/>
<comment type="catalytic activity">
    <reaction evidence="7">
        <text>a quinone + NADH + H(+) = a quinol + NAD(+)</text>
        <dbReference type="Rhea" id="RHEA:46160"/>
        <dbReference type="ChEBI" id="CHEBI:15378"/>
        <dbReference type="ChEBI" id="CHEBI:24646"/>
        <dbReference type="ChEBI" id="CHEBI:57540"/>
        <dbReference type="ChEBI" id="CHEBI:57945"/>
        <dbReference type="ChEBI" id="CHEBI:132124"/>
        <dbReference type="EC" id="1.6.5.9"/>
    </reaction>
</comment>
<dbReference type="PANTHER" id="PTHR43706">
    <property type="entry name" value="NADH DEHYDROGENASE"/>
    <property type="match status" value="1"/>
</dbReference>
<dbReference type="InterPro" id="IPR023753">
    <property type="entry name" value="FAD/NAD-binding_dom"/>
</dbReference>
<comment type="similarity">
    <text evidence="1">Belongs to the NADH dehydrogenase family.</text>
</comment>
<sequence length="480" mass="52788">MGIKYARYMTSVYTIRVLKLSFLVEGRINSMTDTPYRPNGSRHHVVVVGGGFGGLNTVKKLKNADVEITLIDKKNHHLFQPMLYQVATGMISAGEVAPSTRQLLRNQDNVDFVNGNVTDINLEDQTVTAELDDFSRTYSYDSLVVAAGSSQSYFGNDHFAEFAPGMKTLDDALELRSRIISAFEKAELTDDPAERERLLTFIIVGAGPTGVELTGQIAELANRTLSDVYSTYGTSAAKIYLLDGAPQVLPPFGKRLGRRAQRTLEKEGVNVRLNAMVTDVNEDSVTYKNMKTDEEVTLEGATKIWSAGVAASPLGKMVADQAGVEADRAGRVSVNDDMTVGDFNNVYIIGDMMSLNRLPGLAQVAIQGGEHVAKLIETKVDEESTADEKEPFEYFDKGSMAIVTRFNAVVKLGKTEFSGFPGWLAWLALHLTYVIGLRSRLAVLVNWAANILSRNRGNLEITTQQRIARNLIDEAEEEKN</sequence>
<keyword evidence="6" id="KW-0520">NAD</keyword>
<protein>
    <recommendedName>
        <fullName evidence="2">NADH:ubiquinone reductase (non-electrogenic)</fullName>
        <ecNumber evidence="2">1.6.5.9</ecNumber>
    </recommendedName>
</protein>
<evidence type="ECO:0000256" key="1">
    <source>
        <dbReference type="ARBA" id="ARBA00005272"/>
    </source>
</evidence>
<dbReference type="PANTHER" id="PTHR43706:SF47">
    <property type="entry name" value="EXTERNAL NADH-UBIQUINONE OXIDOREDUCTASE 1, MITOCHONDRIAL-RELATED"/>
    <property type="match status" value="1"/>
</dbReference>
<dbReference type="EMBL" id="LR134408">
    <property type="protein sequence ID" value="VEH72898.1"/>
    <property type="molecule type" value="Genomic_DNA"/>
</dbReference>
<keyword evidence="10" id="KW-1185">Reference proteome</keyword>
<dbReference type="PRINTS" id="PR00368">
    <property type="entry name" value="FADPNR"/>
</dbReference>
<accession>A0ABY6TE29</accession>
<evidence type="ECO:0000259" key="8">
    <source>
        <dbReference type="Pfam" id="PF07992"/>
    </source>
</evidence>
<name>A0ABY6TE29_9CORY</name>
<evidence type="ECO:0000256" key="2">
    <source>
        <dbReference type="ARBA" id="ARBA00012637"/>
    </source>
</evidence>
<keyword evidence="5 9" id="KW-0560">Oxidoreductase</keyword>
<dbReference type="InterPro" id="IPR036188">
    <property type="entry name" value="FAD/NAD-bd_sf"/>
</dbReference>
<evidence type="ECO:0000256" key="6">
    <source>
        <dbReference type="ARBA" id="ARBA00023027"/>
    </source>
</evidence>
<dbReference type="Pfam" id="PF07992">
    <property type="entry name" value="Pyr_redox_2"/>
    <property type="match status" value="1"/>
</dbReference>
<keyword evidence="4" id="KW-0274">FAD</keyword>
<reference evidence="9 10" key="1">
    <citation type="submission" date="2018-12" db="EMBL/GenBank/DDBJ databases">
        <authorList>
            <consortium name="Pathogen Informatics"/>
        </authorList>
    </citation>
    <scope>NUCLEOTIDE SEQUENCE [LARGE SCALE GENOMIC DNA]</scope>
    <source>
        <strain evidence="9 10">NCTC934</strain>
    </source>
</reference>
<evidence type="ECO:0000256" key="3">
    <source>
        <dbReference type="ARBA" id="ARBA00022630"/>
    </source>
</evidence>
<dbReference type="SUPFAM" id="SSF51905">
    <property type="entry name" value="FAD/NAD(P)-binding domain"/>
    <property type="match status" value="1"/>
</dbReference>
<feature type="domain" description="FAD/NAD(P)-binding" evidence="8">
    <location>
        <begin position="44"/>
        <end position="369"/>
    </location>
</feature>
<evidence type="ECO:0000313" key="9">
    <source>
        <dbReference type="EMBL" id="VEH72898.1"/>
    </source>
</evidence>
<evidence type="ECO:0000256" key="4">
    <source>
        <dbReference type="ARBA" id="ARBA00022827"/>
    </source>
</evidence>
<dbReference type="InterPro" id="IPR045024">
    <property type="entry name" value="NDH-2"/>
</dbReference>
<dbReference type="PRINTS" id="PR00411">
    <property type="entry name" value="PNDRDTASEI"/>
</dbReference>
<dbReference type="Gene3D" id="3.50.50.100">
    <property type="match status" value="1"/>
</dbReference>
<evidence type="ECO:0000256" key="7">
    <source>
        <dbReference type="ARBA" id="ARBA00047599"/>
    </source>
</evidence>
<evidence type="ECO:0000256" key="5">
    <source>
        <dbReference type="ARBA" id="ARBA00023002"/>
    </source>
</evidence>
<evidence type="ECO:0000313" key="10">
    <source>
        <dbReference type="Proteomes" id="UP000280707"/>
    </source>
</evidence>
<gene>
    <name evidence="9" type="primary">ndh</name>
    <name evidence="9" type="ORF">NCTC934_01183</name>
</gene>